<gene>
    <name evidence="4" type="ORF">A3H61_02980</name>
</gene>
<evidence type="ECO:0000256" key="2">
    <source>
        <dbReference type="PROSITE-ProRule" id="PRU00169"/>
    </source>
</evidence>
<sequence length="122" mass="13765">MKKILIVEDEQSLLKLLSITFKTDGYEVIQAINADEVYKGLEQNPDIILLDILLPGENGIVILEKIKKNSKTKHIPVIMLTNFNEPERFAKAKKKGAIDYLVKSSNDPTTVLHKVKKYLGDS</sequence>
<dbReference type="SMART" id="SM00448">
    <property type="entry name" value="REC"/>
    <property type="match status" value="1"/>
</dbReference>
<evidence type="ECO:0000259" key="3">
    <source>
        <dbReference type="PROSITE" id="PS50110"/>
    </source>
</evidence>
<dbReference type="PANTHER" id="PTHR44591">
    <property type="entry name" value="STRESS RESPONSE REGULATOR PROTEIN 1"/>
    <property type="match status" value="1"/>
</dbReference>
<proteinExistence type="predicted"/>
<feature type="modified residue" description="4-aspartylphosphate" evidence="2">
    <location>
        <position position="51"/>
    </location>
</feature>
<dbReference type="Proteomes" id="UP000178315">
    <property type="component" value="Unassembled WGS sequence"/>
</dbReference>
<dbReference type="InterPro" id="IPR001789">
    <property type="entry name" value="Sig_transdc_resp-reg_receiver"/>
</dbReference>
<comment type="caution">
    <text evidence="4">The sequence shown here is derived from an EMBL/GenBank/DDBJ whole genome shotgun (WGS) entry which is preliminary data.</text>
</comment>
<dbReference type="InterPro" id="IPR011006">
    <property type="entry name" value="CheY-like_superfamily"/>
</dbReference>
<accession>A0A1G2A6Y1</accession>
<evidence type="ECO:0000313" key="4">
    <source>
        <dbReference type="EMBL" id="OGY72521.1"/>
    </source>
</evidence>
<dbReference type="PANTHER" id="PTHR44591:SF3">
    <property type="entry name" value="RESPONSE REGULATORY DOMAIN-CONTAINING PROTEIN"/>
    <property type="match status" value="1"/>
</dbReference>
<feature type="domain" description="Response regulatory" evidence="3">
    <location>
        <begin position="3"/>
        <end position="118"/>
    </location>
</feature>
<dbReference type="PROSITE" id="PS50110">
    <property type="entry name" value="RESPONSE_REGULATORY"/>
    <property type="match status" value="1"/>
</dbReference>
<protein>
    <recommendedName>
        <fullName evidence="3">Response regulatory domain-containing protein</fullName>
    </recommendedName>
</protein>
<evidence type="ECO:0000256" key="1">
    <source>
        <dbReference type="ARBA" id="ARBA00022553"/>
    </source>
</evidence>
<dbReference type="GO" id="GO:0000160">
    <property type="term" value="P:phosphorelay signal transduction system"/>
    <property type="evidence" value="ECO:0007669"/>
    <property type="project" value="InterPro"/>
</dbReference>
<keyword evidence="1 2" id="KW-0597">Phosphoprotein</keyword>
<dbReference type="SUPFAM" id="SSF52172">
    <property type="entry name" value="CheY-like"/>
    <property type="match status" value="1"/>
</dbReference>
<dbReference type="Pfam" id="PF00072">
    <property type="entry name" value="Response_reg"/>
    <property type="match status" value="1"/>
</dbReference>
<name>A0A1G2A6Y1_9BACT</name>
<dbReference type="AlphaFoldDB" id="A0A1G2A6Y1"/>
<dbReference type="EMBL" id="MHJU01000030">
    <property type="protein sequence ID" value="OGY72521.1"/>
    <property type="molecule type" value="Genomic_DNA"/>
</dbReference>
<dbReference type="Gene3D" id="3.40.50.2300">
    <property type="match status" value="1"/>
</dbReference>
<dbReference type="InterPro" id="IPR050595">
    <property type="entry name" value="Bact_response_regulator"/>
</dbReference>
<reference evidence="4 5" key="1">
    <citation type="journal article" date="2016" name="Nat. Commun.">
        <title>Thousands of microbial genomes shed light on interconnected biogeochemical processes in an aquifer system.</title>
        <authorList>
            <person name="Anantharaman K."/>
            <person name="Brown C.T."/>
            <person name="Hug L.A."/>
            <person name="Sharon I."/>
            <person name="Castelle C.J."/>
            <person name="Probst A.J."/>
            <person name="Thomas B.C."/>
            <person name="Singh A."/>
            <person name="Wilkins M.J."/>
            <person name="Karaoz U."/>
            <person name="Brodie E.L."/>
            <person name="Williams K.H."/>
            <person name="Hubbard S.S."/>
            <person name="Banfield J.F."/>
        </authorList>
    </citation>
    <scope>NUCLEOTIDE SEQUENCE [LARGE SCALE GENOMIC DNA]</scope>
</reference>
<organism evidence="4 5">
    <name type="scientific">Candidatus Jacksonbacteria bacterium RIFCSPLOWO2_02_FULL_44_20</name>
    <dbReference type="NCBI Taxonomy" id="1798460"/>
    <lineage>
        <taxon>Bacteria</taxon>
        <taxon>Candidatus Jacksoniibacteriota</taxon>
    </lineage>
</organism>
<evidence type="ECO:0000313" key="5">
    <source>
        <dbReference type="Proteomes" id="UP000178315"/>
    </source>
</evidence>